<evidence type="ECO:0000313" key="3">
    <source>
        <dbReference type="Proteomes" id="UP000053144"/>
    </source>
</evidence>
<reference evidence="3" key="1">
    <citation type="journal article" date="2015" name="Proc. Natl. Acad. Sci. U.S.A.">
        <title>Genome sequencing of adzuki bean (Vigna angularis) provides insight into high starch and low fat accumulation and domestication.</title>
        <authorList>
            <person name="Yang K."/>
            <person name="Tian Z."/>
            <person name="Chen C."/>
            <person name="Luo L."/>
            <person name="Zhao B."/>
            <person name="Wang Z."/>
            <person name="Yu L."/>
            <person name="Li Y."/>
            <person name="Sun Y."/>
            <person name="Li W."/>
            <person name="Chen Y."/>
            <person name="Li Y."/>
            <person name="Zhang Y."/>
            <person name="Ai D."/>
            <person name="Zhao J."/>
            <person name="Shang C."/>
            <person name="Ma Y."/>
            <person name="Wu B."/>
            <person name="Wang M."/>
            <person name="Gao L."/>
            <person name="Sun D."/>
            <person name="Zhang P."/>
            <person name="Guo F."/>
            <person name="Wang W."/>
            <person name="Li Y."/>
            <person name="Wang J."/>
            <person name="Varshney R.K."/>
            <person name="Wang J."/>
            <person name="Ling H.Q."/>
            <person name="Wan P."/>
        </authorList>
    </citation>
    <scope>NUCLEOTIDE SEQUENCE</scope>
    <source>
        <strain evidence="3">cv. Jingnong 6</strain>
    </source>
</reference>
<sequence>MLLLLQQILSPTMSLDTLKNINRTGYTVIHVKNKHRHNPNKIWCNRFESKYGVTIIVVISLKPKALLDQFPIEAGATRAIEIAVDVDELDREGILERNRYLEGGSEEDIVGTPDEGGDGVESGEGVKLAAGDNAVIGDCGAEVN</sequence>
<accession>A0A0L9V0V2</accession>
<name>A0A0L9V0V2_PHAAN</name>
<gene>
    <name evidence="2" type="ORF">LR48_Vigan07g227500</name>
</gene>
<evidence type="ECO:0000313" key="2">
    <source>
        <dbReference type="EMBL" id="KOM48571.1"/>
    </source>
</evidence>
<dbReference type="EMBL" id="CM003377">
    <property type="protein sequence ID" value="KOM48571.1"/>
    <property type="molecule type" value="Genomic_DNA"/>
</dbReference>
<feature type="region of interest" description="Disordered" evidence="1">
    <location>
        <begin position="104"/>
        <end position="125"/>
    </location>
</feature>
<proteinExistence type="predicted"/>
<dbReference type="Proteomes" id="UP000053144">
    <property type="component" value="Chromosome 7"/>
</dbReference>
<dbReference type="Gramene" id="KOM48571">
    <property type="protein sequence ID" value="KOM48571"/>
    <property type="gene ID" value="LR48_Vigan07g227500"/>
</dbReference>
<evidence type="ECO:0000256" key="1">
    <source>
        <dbReference type="SAM" id="MobiDB-lite"/>
    </source>
</evidence>
<organism evidence="2 3">
    <name type="scientific">Phaseolus angularis</name>
    <name type="common">Azuki bean</name>
    <name type="synonym">Vigna angularis</name>
    <dbReference type="NCBI Taxonomy" id="3914"/>
    <lineage>
        <taxon>Eukaryota</taxon>
        <taxon>Viridiplantae</taxon>
        <taxon>Streptophyta</taxon>
        <taxon>Embryophyta</taxon>
        <taxon>Tracheophyta</taxon>
        <taxon>Spermatophyta</taxon>
        <taxon>Magnoliopsida</taxon>
        <taxon>eudicotyledons</taxon>
        <taxon>Gunneridae</taxon>
        <taxon>Pentapetalae</taxon>
        <taxon>rosids</taxon>
        <taxon>fabids</taxon>
        <taxon>Fabales</taxon>
        <taxon>Fabaceae</taxon>
        <taxon>Papilionoideae</taxon>
        <taxon>50 kb inversion clade</taxon>
        <taxon>NPAAA clade</taxon>
        <taxon>indigoferoid/millettioid clade</taxon>
        <taxon>Phaseoleae</taxon>
        <taxon>Vigna</taxon>
    </lineage>
</organism>
<dbReference type="AlphaFoldDB" id="A0A0L9V0V2"/>
<protein>
    <submittedName>
        <fullName evidence="2">Uncharacterized protein</fullName>
    </submittedName>
</protein>